<sequence>MRVLVLWADDTSPNLGVRALAEGTAGLVRSVWPDAVVEFQNYGSRTAPARVGSPRVLLDDWVTRRHGLRGWARSFDLVVDTRSGDSFAEIYGLDRLVAMSALGEFVHRSGVPLVLGPQTIGPFRTRRGELIARRSMRTAAQVMTRDGSSADCAEELGRRVDVRTTDVVFALPTPPRTGGRDVVLNVSGLLWNGSPHVDPRAYRAVVRELYAGLQARDRRVTLLAHVLDGPSPDNDIAAVRAFAAEVGGDVEVVVPGSLAEVRGVVAGADLVLGSRMHACLNALSVGTPAIPLSYSRKFEPLLADLGWTAQVDLRSSATPAQDALALLDRAPALAPQVCDLRARAAAMLEPAAAALRALR</sequence>
<dbReference type="Proteomes" id="UP001233673">
    <property type="component" value="Unassembled WGS sequence"/>
</dbReference>
<feature type="domain" description="Polysaccharide pyruvyl transferase" evidence="1">
    <location>
        <begin position="14"/>
        <end position="295"/>
    </location>
</feature>
<dbReference type="EMBL" id="JASNFN010000023">
    <property type="protein sequence ID" value="MDP5184380.1"/>
    <property type="molecule type" value="Genomic_DNA"/>
</dbReference>
<dbReference type="Pfam" id="PF04230">
    <property type="entry name" value="PS_pyruv_trans"/>
    <property type="match status" value="1"/>
</dbReference>
<reference evidence="3" key="1">
    <citation type="submission" date="2023-05" db="EMBL/GenBank/DDBJ databases">
        <title>Draft genome of Pseudofrankia sp. BMG5.37.</title>
        <authorList>
            <person name="Gtari M."/>
            <person name="Ghodhbane F."/>
            <person name="Sbissi I."/>
        </authorList>
    </citation>
    <scope>NUCLEOTIDE SEQUENCE [LARGE SCALE GENOMIC DNA]</scope>
    <source>
        <strain evidence="3">BMG 814</strain>
    </source>
</reference>
<comment type="caution">
    <text evidence="2">The sequence shown here is derived from an EMBL/GenBank/DDBJ whole genome shotgun (WGS) entry which is preliminary data.</text>
</comment>
<keyword evidence="3" id="KW-1185">Reference proteome</keyword>
<dbReference type="RefSeq" id="WP_306000945.1">
    <property type="nucleotide sequence ID" value="NZ_JASNFN010000023.1"/>
</dbReference>
<dbReference type="PANTHER" id="PTHR36836:SF1">
    <property type="entry name" value="COLANIC ACID BIOSYNTHESIS PROTEIN WCAK"/>
    <property type="match status" value="1"/>
</dbReference>
<keyword evidence="2" id="KW-0328">Glycosyltransferase</keyword>
<evidence type="ECO:0000259" key="1">
    <source>
        <dbReference type="Pfam" id="PF04230"/>
    </source>
</evidence>
<dbReference type="GO" id="GO:0016757">
    <property type="term" value="F:glycosyltransferase activity"/>
    <property type="evidence" value="ECO:0007669"/>
    <property type="project" value="UniProtKB-KW"/>
</dbReference>
<gene>
    <name evidence="2" type="ORF">QOZ88_17230</name>
</gene>
<protein>
    <submittedName>
        <fullName evidence="2">Polysaccharide pyruvyl transferase family protein</fullName>
        <ecNumber evidence="2">2.4.-.-</ecNumber>
    </submittedName>
</protein>
<keyword evidence="2" id="KW-0808">Transferase</keyword>
<dbReference type="InterPro" id="IPR007345">
    <property type="entry name" value="Polysacch_pyruvyl_Trfase"/>
</dbReference>
<dbReference type="PANTHER" id="PTHR36836">
    <property type="entry name" value="COLANIC ACID BIOSYNTHESIS PROTEIN WCAK"/>
    <property type="match status" value="1"/>
</dbReference>
<name>A0ABT9IFN5_9ACTN</name>
<evidence type="ECO:0000313" key="3">
    <source>
        <dbReference type="Proteomes" id="UP001233673"/>
    </source>
</evidence>
<proteinExistence type="predicted"/>
<dbReference type="EC" id="2.4.-.-" evidence="2"/>
<accession>A0ABT9IFN5</accession>
<organism evidence="2 3">
    <name type="scientific">Blastococcus carthaginiensis</name>
    <dbReference type="NCBI Taxonomy" id="3050034"/>
    <lineage>
        <taxon>Bacteria</taxon>
        <taxon>Bacillati</taxon>
        <taxon>Actinomycetota</taxon>
        <taxon>Actinomycetes</taxon>
        <taxon>Geodermatophilales</taxon>
        <taxon>Geodermatophilaceae</taxon>
        <taxon>Blastococcus</taxon>
    </lineage>
</organism>
<evidence type="ECO:0000313" key="2">
    <source>
        <dbReference type="EMBL" id="MDP5184380.1"/>
    </source>
</evidence>